<dbReference type="VEuPathDB" id="FungiDB:P170DRAFT_510319"/>
<dbReference type="GO" id="GO:0016887">
    <property type="term" value="F:ATP hydrolysis activity"/>
    <property type="evidence" value="ECO:0007669"/>
    <property type="project" value="InterPro"/>
</dbReference>
<comment type="similarity">
    <text evidence="2">Belongs to the ABC transporter superfamily. ABCC family. Conjugate transporter (TC 3.A.1.208) subfamily.</text>
</comment>
<evidence type="ECO:0000259" key="11">
    <source>
        <dbReference type="PROSITE" id="PS50893"/>
    </source>
</evidence>
<dbReference type="CDD" id="cd03250">
    <property type="entry name" value="ABCC_MRP_domain1"/>
    <property type="match status" value="1"/>
</dbReference>
<feature type="transmembrane region" description="Helical" evidence="10">
    <location>
        <begin position="79"/>
        <end position="96"/>
    </location>
</feature>
<dbReference type="PANTHER" id="PTHR24223:SF456">
    <property type="entry name" value="MULTIDRUG RESISTANCE-ASSOCIATED PROTEIN LETHAL(2)03659"/>
    <property type="match status" value="1"/>
</dbReference>
<dbReference type="SMART" id="SM00382">
    <property type="entry name" value="AAA"/>
    <property type="match status" value="2"/>
</dbReference>
<feature type="transmembrane region" description="Helical" evidence="10">
    <location>
        <begin position="790"/>
        <end position="811"/>
    </location>
</feature>
<dbReference type="Proteomes" id="UP000234275">
    <property type="component" value="Unassembled WGS sequence"/>
</dbReference>
<evidence type="ECO:0000313" key="13">
    <source>
        <dbReference type="EMBL" id="PLB47488.1"/>
    </source>
</evidence>
<proteinExistence type="inferred from homology"/>
<keyword evidence="6" id="KW-0547">Nucleotide-binding</keyword>
<dbReference type="GO" id="GO:0016020">
    <property type="term" value="C:membrane"/>
    <property type="evidence" value="ECO:0007669"/>
    <property type="project" value="UniProtKB-SubCell"/>
</dbReference>
<keyword evidence="8 10" id="KW-1133">Transmembrane helix</keyword>
<feature type="transmembrane region" description="Helical" evidence="10">
    <location>
        <begin position="1041"/>
        <end position="1061"/>
    </location>
</feature>
<evidence type="ECO:0000259" key="12">
    <source>
        <dbReference type="PROSITE" id="PS50929"/>
    </source>
</evidence>
<dbReference type="OrthoDB" id="6500128at2759"/>
<keyword evidence="3" id="KW-0813">Transport</keyword>
<dbReference type="InterPro" id="IPR036640">
    <property type="entry name" value="ABC1_TM_sf"/>
</dbReference>
<evidence type="ECO:0000256" key="8">
    <source>
        <dbReference type="ARBA" id="ARBA00022989"/>
    </source>
</evidence>
<dbReference type="RefSeq" id="XP_024702790.1">
    <property type="nucleotide sequence ID" value="XM_024854770.1"/>
</dbReference>
<evidence type="ECO:0000256" key="9">
    <source>
        <dbReference type="ARBA" id="ARBA00023136"/>
    </source>
</evidence>
<dbReference type="CDD" id="cd18604">
    <property type="entry name" value="ABC_6TM_VMR1_D2_like"/>
    <property type="match status" value="1"/>
</dbReference>
<feature type="transmembrane region" description="Helical" evidence="10">
    <location>
        <begin position="301"/>
        <end position="329"/>
    </location>
</feature>
<dbReference type="CDD" id="cd18596">
    <property type="entry name" value="ABC_6TM_VMR1_D1_like"/>
    <property type="match status" value="1"/>
</dbReference>
<evidence type="ECO:0000256" key="3">
    <source>
        <dbReference type="ARBA" id="ARBA00022448"/>
    </source>
</evidence>
<name>A0A2I2G3N0_9EURO</name>
<dbReference type="GO" id="GO:0140359">
    <property type="term" value="F:ABC-type transporter activity"/>
    <property type="evidence" value="ECO:0007669"/>
    <property type="project" value="InterPro"/>
</dbReference>
<feature type="transmembrane region" description="Helical" evidence="10">
    <location>
        <begin position="831"/>
        <end position="857"/>
    </location>
</feature>
<dbReference type="PROSITE" id="PS50893">
    <property type="entry name" value="ABC_TRANSPORTER_2"/>
    <property type="match status" value="2"/>
</dbReference>
<gene>
    <name evidence="13" type="ORF">P170DRAFT_510319</name>
</gene>
<dbReference type="FunFam" id="3.40.50.300:FF:000610">
    <property type="entry name" value="Multidrug resistance-associated ABC transporter"/>
    <property type="match status" value="1"/>
</dbReference>
<organism evidence="13 14">
    <name type="scientific">Aspergillus steynii IBT 23096</name>
    <dbReference type="NCBI Taxonomy" id="1392250"/>
    <lineage>
        <taxon>Eukaryota</taxon>
        <taxon>Fungi</taxon>
        <taxon>Dikarya</taxon>
        <taxon>Ascomycota</taxon>
        <taxon>Pezizomycotina</taxon>
        <taxon>Eurotiomycetes</taxon>
        <taxon>Eurotiomycetidae</taxon>
        <taxon>Eurotiales</taxon>
        <taxon>Aspergillaceae</taxon>
        <taxon>Aspergillus</taxon>
        <taxon>Aspergillus subgen. Circumdati</taxon>
    </lineage>
</organism>
<feature type="domain" description="ABC transporter" evidence="11">
    <location>
        <begin position="1104"/>
        <end position="1339"/>
    </location>
</feature>
<dbReference type="InterPro" id="IPR027417">
    <property type="entry name" value="P-loop_NTPase"/>
</dbReference>
<dbReference type="InterPro" id="IPR017871">
    <property type="entry name" value="ABC_transporter-like_CS"/>
</dbReference>
<dbReference type="PROSITE" id="PS50929">
    <property type="entry name" value="ABC_TM1F"/>
    <property type="match status" value="2"/>
</dbReference>
<feature type="transmembrane region" description="Helical" evidence="10">
    <location>
        <begin position="1016"/>
        <end position="1035"/>
    </location>
</feature>
<feature type="transmembrane region" description="Helical" evidence="10">
    <location>
        <begin position="442"/>
        <end position="462"/>
    </location>
</feature>
<feature type="transmembrane region" description="Helical" evidence="10">
    <location>
        <begin position="16"/>
        <end position="34"/>
    </location>
</feature>
<keyword evidence="13" id="KW-0378">Hydrolase</keyword>
<evidence type="ECO:0000256" key="1">
    <source>
        <dbReference type="ARBA" id="ARBA00004141"/>
    </source>
</evidence>
<feature type="transmembrane region" description="Helical" evidence="10">
    <location>
        <begin position="400"/>
        <end position="422"/>
    </location>
</feature>
<dbReference type="PANTHER" id="PTHR24223">
    <property type="entry name" value="ATP-BINDING CASSETTE SUB-FAMILY C"/>
    <property type="match status" value="1"/>
</dbReference>
<comment type="caution">
    <text evidence="13">The sequence shown here is derived from an EMBL/GenBank/DDBJ whole genome shotgun (WGS) entry which is preliminary data.</text>
</comment>
<protein>
    <submittedName>
        <fullName evidence="13">P-loop containing nucleoside triphosphate hydrolase protein</fullName>
    </submittedName>
</protein>
<keyword evidence="4 10" id="KW-0812">Transmembrane</keyword>
<dbReference type="Pfam" id="PF00005">
    <property type="entry name" value="ABC_tran"/>
    <property type="match status" value="2"/>
</dbReference>
<dbReference type="GeneID" id="36562476"/>
<dbReference type="SUPFAM" id="SSF52540">
    <property type="entry name" value="P-loop containing nucleoside triphosphate hydrolases"/>
    <property type="match status" value="2"/>
</dbReference>
<keyword evidence="5" id="KW-0677">Repeat</keyword>
<dbReference type="Gene3D" id="3.40.50.300">
    <property type="entry name" value="P-loop containing nucleotide triphosphate hydrolases"/>
    <property type="match status" value="2"/>
</dbReference>
<evidence type="ECO:0000256" key="4">
    <source>
        <dbReference type="ARBA" id="ARBA00022692"/>
    </source>
</evidence>
<dbReference type="EMBL" id="MSFO01000005">
    <property type="protein sequence ID" value="PLB47488.1"/>
    <property type="molecule type" value="Genomic_DNA"/>
</dbReference>
<dbReference type="PROSITE" id="PS00211">
    <property type="entry name" value="ABC_TRANSPORTER_1"/>
    <property type="match status" value="2"/>
</dbReference>
<dbReference type="CDD" id="cd03244">
    <property type="entry name" value="ABCC_MRP_domain2"/>
    <property type="match status" value="1"/>
</dbReference>
<dbReference type="InterPro" id="IPR011527">
    <property type="entry name" value="ABC1_TM_dom"/>
</dbReference>
<evidence type="ECO:0000256" key="10">
    <source>
        <dbReference type="SAM" id="Phobius"/>
    </source>
</evidence>
<dbReference type="InterPro" id="IPR050173">
    <property type="entry name" value="ABC_transporter_C-like"/>
</dbReference>
<dbReference type="GO" id="GO:0005524">
    <property type="term" value="F:ATP binding"/>
    <property type="evidence" value="ECO:0007669"/>
    <property type="project" value="UniProtKB-KW"/>
</dbReference>
<dbReference type="FunFam" id="1.20.1560.10:FF:000013">
    <property type="entry name" value="ABC transporter C family member 2"/>
    <property type="match status" value="1"/>
</dbReference>
<feature type="transmembrane region" description="Helical" evidence="10">
    <location>
        <begin position="108"/>
        <end position="125"/>
    </location>
</feature>
<dbReference type="SUPFAM" id="SSF90123">
    <property type="entry name" value="ABC transporter transmembrane region"/>
    <property type="match status" value="2"/>
</dbReference>
<feature type="transmembrane region" description="Helical" evidence="10">
    <location>
        <begin position="168"/>
        <end position="189"/>
    </location>
</feature>
<feature type="transmembrane region" description="Helical" evidence="10">
    <location>
        <begin position="917"/>
        <end position="944"/>
    </location>
</feature>
<evidence type="ECO:0000256" key="5">
    <source>
        <dbReference type="ARBA" id="ARBA00022737"/>
    </source>
</evidence>
<comment type="subcellular location">
    <subcellularLocation>
        <location evidence="1">Membrane</location>
        <topology evidence="1">Multi-pass membrane protein</topology>
    </subcellularLocation>
</comment>
<feature type="domain" description="ABC transmembrane type-1" evidence="12">
    <location>
        <begin position="169"/>
        <end position="459"/>
    </location>
</feature>
<dbReference type="STRING" id="1392250.A0A2I2G3N0"/>
<evidence type="ECO:0000256" key="6">
    <source>
        <dbReference type="ARBA" id="ARBA00022741"/>
    </source>
</evidence>
<accession>A0A2I2G3N0</accession>
<dbReference type="GO" id="GO:0005737">
    <property type="term" value="C:cytoplasm"/>
    <property type="evidence" value="ECO:0007669"/>
    <property type="project" value="UniProtKB-ARBA"/>
</dbReference>
<dbReference type="Gene3D" id="1.20.1560.10">
    <property type="entry name" value="ABC transporter type 1, transmembrane domain"/>
    <property type="match status" value="2"/>
</dbReference>
<feature type="domain" description="ABC transmembrane type-1" evidence="12">
    <location>
        <begin position="792"/>
        <end position="1070"/>
    </location>
</feature>
<dbReference type="InterPro" id="IPR003439">
    <property type="entry name" value="ABC_transporter-like_ATP-bd"/>
</dbReference>
<feature type="domain" description="ABC transporter" evidence="11">
    <location>
        <begin position="488"/>
        <end position="735"/>
    </location>
</feature>
<feature type="transmembrane region" description="Helical" evidence="10">
    <location>
        <begin position="275"/>
        <end position="295"/>
    </location>
</feature>
<dbReference type="Pfam" id="PF00664">
    <property type="entry name" value="ABC_membrane"/>
    <property type="match status" value="2"/>
</dbReference>
<dbReference type="InterPro" id="IPR003593">
    <property type="entry name" value="AAA+_ATPase"/>
</dbReference>
<keyword evidence="9 10" id="KW-0472">Membrane</keyword>
<keyword evidence="7" id="KW-0067">ATP-binding</keyword>
<evidence type="ECO:0000256" key="2">
    <source>
        <dbReference type="ARBA" id="ARBA00009726"/>
    </source>
</evidence>
<reference evidence="13 14" key="1">
    <citation type="submission" date="2016-12" db="EMBL/GenBank/DDBJ databases">
        <title>The genomes of Aspergillus section Nigri reveals drivers in fungal speciation.</title>
        <authorList>
            <consortium name="DOE Joint Genome Institute"/>
            <person name="Vesth T.C."/>
            <person name="Nybo J."/>
            <person name="Theobald S."/>
            <person name="Brandl J."/>
            <person name="Frisvad J.C."/>
            <person name="Nielsen K.F."/>
            <person name="Lyhne E.K."/>
            <person name="Kogle M.E."/>
            <person name="Kuo A."/>
            <person name="Riley R."/>
            <person name="Clum A."/>
            <person name="Nolan M."/>
            <person name="Lipzen A."/>
            <person name="Salamov A."/>
            <person name="Henrissat B."/>
            <person name="Wiebenga A."/>
            <person name="De Vries R.P."/>
            <person name="Grigoriev I.V."/>
            <person name="Mortensen U.H."/>
            <person name="Andersen M.R."/>
            <person name="Baker S.E."/>
        </authorList>
    </citation>
    <scope>NUCLEOTIDE SEQUENCE [LARGE SCALE GENOMIC DNA]</scope>
    <source>
        <strain evidence="13 14">IBT 23096</strain>
    </source>
</reference>
<feature type="transmembrane region" description="Helical" evidence="10">
    <location>
        <begin position="209"/>
        <end position="234"/>
    </location>
</feature>
<sequence>MRHSPHTMPSVETRCAILHFIGLALVIQLCLPVIKQTVLCLFTRNNGYSARGCDGRHGEGDEKTSWHAGGATRRQMRPWILVAVVTGGCAVAFVRAVNRQSRQLATEPWVQCLVWVFMLLQYIAIATERMDTARASTLQAAFDLAKGQMKPSNLTLWQILPLLYRRHFIWQVALSIPLASLAFAPHVALGQMLLLLESPTERQTNAFLLVKWAAVLGLGIGLSSWLENWLLWIAESRISIPMRQQLSTALFDKATRLTSPNGDENKRGSTKAHNVINLAAIDAARIATMAGFLYSCMLQPLKVIVACMLLSQLLGWQSLSVGLMCLVLISPLHSACLKRISTAEHSLMSCRDTKMSTVTEALHGIRYIKFSAIESKWEEKVNRLRDNELRAQRFVFHWQVLSLTLHLLGPVLVSAASLGMYGRLYGRLTPSVAFPAFSILGYLQFTIGIIPELLSGIVAACVSMKRVDGFLEAPETVRHVSHNDCIGICAESLSYGSDDSSNQVGVLNQVDLRFPHQMLSLICGPTGVGKSLLLAALLGECKIGTGAVKRPKPALSNKIYTAFPSEPCWIVDSMMAYVAQVPWIEAGTVRANILFGLPLDVQRYQKVVNACALTHDLNEFIDHDLTDIGPSGVNLSGGQKARVSLARALYSRAGILILDDIFSAVDVHTAKHVFEHALTGELAEGRTRVLVTHHVDLSFGKTDYVVQLEHGKVKYAGEIQDLHSSGDLVPLRTNKHQPSTVGNVTNGEAENLIMPGTEKKFVQEENRGQGATQWLLFRRYIEYSGDWPRWSILAGCYVAYNILILAQYWWMNIWTAGSESAASYVETWYYFRIYLGLAVIVCLVGALRSYIAMTISLQASSHLFRRLLHVVLRTRMQWLDTVPVGRILNRFTADFYILDSRLGLDLTTLLSSGMDCIGVIMGAVIVQPILLLFGALLLYGAFWYTGRYLAAAREVKRLECVARSPIYEHFSSSMEGIVTIRAFQRTQHYVTQMQEKVERHAQAVWHLALFNQWFTFRINALGALFSLVTALAVIWREDVTGSMAGFALVFTNHLCFALVSLSRAYATLEMDMNGVDRILEYSDLPTEDGSGHIPSSAWPAGGRLAVSDLKVAYAADSPAVLRNVTFEALPGERIGIVGRTGAGKSSLALALFRFLEVPRGAICIDGIDISTIALGHLRRHLAIIPQSPVLLSGTVRSNLDPFGEYADGILSHALEQVHWTKLAGVPSTNALDAPISTEGSNCSHGQRQLLCLARAMLAKPAVMILDEATSAVDRDTDELIQQSIRANCQGTTLLVIAHRIQTIADFDKVLVLDNGEVVEFGPPATLMARNGLFTQMVKADANCGARENYHEAICQVG</sequence>
<evidence type="ECO:0000313" key="14">
    <source>
        <dbReference type="Proteomes" id="UP000234275"/>
    </source>
</evidence>
<evidence type="ECO:0000256" key="7">
    <source>
        <dbReference type="ARBA" id="ARBA00022840"/>
    </source>
</evidence>
<keyword evidence="14" id="KW-1185">Reference proteome</keyword>